<reference evidence="6 7" key="1">
    <citation type="submission" date="2022-10" db="EMBL/GenBank/DDBJ databases">
        <title>The complete genomes of actinobacterial strains from the NBC collection.</title>
        <authorList>
            <person name="Joergensen T.S."/>
            <person name="Alvarez Arevalo M."/>
            <person name="Sterndorff E.B."/>
            <person name="Faurdal D."/>
            <person name="Vuksanovic O."/>
            <person name="Mourched A.-S."/>
            <person name="Charusanti P."/>
            <person name="Shaw S."/>
            <person name="Blin K."/>
            <person name="Weber T."/>
        </authorList>
    </citation>
    <scope>NUCLEOTIDE SEQUENCE [LARGE SCALE GENOMIC DNA]</scope>
    <source>
        <strain evidence="6 7">NBC_00116</strain>
    </source>
</reference>
<proteinExistence type="predicted"/>
<evidence type="ECO:0000259" key="5">
    <source>
        <dbReference type="SMART" id="SM00387"/>
    </source>
</evidence>
<dbReference type="Proteomes" id="UP001622731">
    <property type="component" value="Chromosome"/>
</dbReference>
<gene>
    <name evidence="6" type="ORF">OHB34_00815</name>
</gene>
<dbReference type="InterPro" id="IPR036890">
    <property type="entry name" value="HATPase_C_sf"/>
</dbReference>
<dbReference type="RefSeq" id="WP_189285181.1">
    <property type="nucleotide sequence ID" value="NZ_BMVQ01000001.1"/>
</dbReference>
<dbReference type="PANTHER" id="PTHR24421">
    <property type="entry name" value="NITRATE/NITRITE SENSOR PROTEIN NARX-RELATED"/>
    <property type="match status" value="1"/>
</dbReference>
<dbReference type="PANTHER" id="PTHR24421:SF56">
    <property type="entry name" value="OXYGEN SENSOR HISTIDINE KINASE RESPONSE REGULATOR DOST"/>
    <property type="match status" value="1"/>
</dbReference>
<dbReference type="Pfam" id="PF07730">
    <property type="entry name" value="HisKA_3"/>
    <property type="match status" value="1"/>
</dbReference>
<dbReference type="SMART" id="SM00387">
    <property type="entry name" value="HATPase_c"/>
    <property type="match status" value="1"/>
</dbReference>
<keyword evidence="2 6" id="KW-0418">Kinase</keyword>
<dbReference type="InterPro" id="IPR003594">
    <property type="entry name" value="HATPase_dom"/>
</dbReference>
<dbReference type="EMBL" id="CP108200">
    <property type="protein sequence ID" value="WTR92720.1"/>
    <property type="molecule type" value="Genomic_DNA"/>
</dbReference>
<evidence type="ECO:0000256" key="3">
    <source>
        <dbReference type="ARBA" id="ARBA00023012"/>
    </source>
</evidence>
<evidence type="ECO:0000256" key="1">
    <source>
        <dbReference type="ARBA" id="ARBA00022679"/>
    </source>
</evidence>
<evidence type="ECO:0000256" key="2">
    <source>
        <dbReference type="ARBA" id="ARBA00022777"/>
    </source>
</evidence>
<sequence>MRGARARGQRAGGHRLPVCGRRPDHRVRRPGGAGSARDGIARDVHDLVIQRLFAGALSPQPALGRVTGRPKASERIQRVVADLDDTIKVIRSTIHALRESDRQTGTALRSRLVGVTDRAAEVLGFAPALRMTGLLDTPLPAEHGAHLLAVLEVARSNAARHARASAVDVGVDVAGAVLRLRVADNGRGIAPRMTRRSGLANLRGRAEALGGTLDLSAEEGGGTLVRWTVPLPASAAAG</sequence>
<organism evidence="6 7">
    <name type="scientific">Streptomyces anthocyanicus</name>
    <dbReference type="NCBI Taxonomy" id="68174"/>
    <lineage>
        <taxon>Bacteria</taxon>
        <taxon>Bacillati</taxon>
        <taxon>Actinomycetota</taxon>
        <taxon>Actinomycetes</taxon>
        <taxon>Kitasatosporales</taxon>
        <taxon>Streptomycetaceae</taxon>
        <taxon>Streptomyces</taxon>
        <taxon>Streptomyces violaceoruber group</taxon>
    </lineage>
</organism>
<dbReference type="InterPro" id="IPR050482">
    <property type="entry name" value="Sensor_HK_TwoCompSys"/>
</dbReference>
<dbReference type="Pfam" id="PF02518">
    <property type="entry name" value="HATPase_c"/>
    <property type="match status" value="1"/>
</dbReference>
<feature type="domain" description="Histidine kinase/HSP90-like ATPase" evidence="5">
    <location>
        <begin position="142"/>
        <end position="233"/>
    </location>
</feature>
<evidence type="ECO:0000256" key="4">
    <source>
        <dbReference type="SAM" id="MobiDB-lite"/>
    </source>
</evidence>
<dbReference type="CDD" id="cd16917">
    <property type="entry name" value="HATPase_UhpB-NarQ-NarX-like"/>
    <property type="match status" value="1"/>
</dbReference>
<dbReference type="SUPFAM" id="SSF55874">
    <property type="entry name" value="ATPase domain of HSP90 chaperone/DNA topoisomerase II/histidine kinase"/>
    <property type="match status" value="1"/>
</dbReference>
<accession>A0ABZ1LVA6</accession>
<evidence type="ECO:0000313" key="7">
    <source>
        <dbReference type="Proteomes" id="UP001622731"/>
    </source>
</evidence>
<feature type="region of interest" description="Disordered" evidence="4">
    <location>
        <begin position="1"/>
        <end position="37"/>
    </location>
</feature>
<keyword evidence="3" id="KW-0902">Two-component regulatory system</keyword>
<dbReference type="Gene3D" id="3.30.565.10">
    <property type="entry name" value="Histidine kinase-like ATPase, C-terminal domain"/>
    <property type="match status" value="1"/>
</dbReference>
<keyword evidence="1" id="KW-0808">Transferase</keyword>
<keyword evidence="7" id="KW-1185">Reference proteome</keyword>
<protein>
    <submittedName>
        <fullName evidence="6">Histidine kinase</fullName>
    </submittedName>
</protein>
<dbReference type="InterPro" id="IPR011712">
    <property type="entry name" value="Sig_transdc_His_kin_sub3_dim/P"/>
</dbReference>
<name>A0ABZ1LVA6_9ACTN</name>
<dbReference type="GO" id="GO:0016301">
    <property type="term" value="F:kinase activity"/>
    <property type="evidence" value="ECO:0007669"/>
    <property type="project" value="UniProtKB-KW"/>
</dbReference>
<evidence type="ECO:0000313" key="6">
    <source>
        <dbReference type="EMBL" id="WTR92720.1"/>
    </source>
</evidence>